<dbReference type="InterPro" id="IPR002637">
    <property type="entry name" value="RdgB/HAM1"/>
</dbReference>
<dbReference type="EMBL" id="JAGQKY010000015">
    <property type="protein sequence ID" value="MCA9397311.1"/>
    <property type="molecule type" value="Genomic_DNA"/>
</dbReference>
<evidence type="ECO:0000313" key="3">
    <source>
        <dbReference type="EMBL" id="MCA9397311.1"/>
    </source>
</evidence>
<dbReference type="SUPFAM" id="SSF52972">
    <property type="entry name" value="ITPase-like"/>
    <property type="match status" value="1"/>
</dbReference>
<evidence type="ECO:0000313" key="4">
    <source>
        <dbReference type="Proteomes" id="UP000699691"/>
    </source>
</evidence>
<dbReference type="GO" id="GO:0047429">
    <property type="term" value="F:nucleoside triphosphate diphosphatase activity"/>
    <property type="evidence" value="ECO:0007669"/>
    <property type="project" value="InterPro"/>
</dbReference>
<evidence type="ECO:0000256" key="2">
    <source>
        <dbReference type="ARBA" id="ARBA00022801"/>
    </source>
</evidence>
<accession>A0A955LW67</accession>
<evidence type="ECO:0000256" key="1">
    <source>
        <dbReference type="ARBA" id="ARBA00008023"/>
    </source>
</evidence>
<name>A0A955LW67_UNCKA</name>
<dbReference type="AlphaFoldDB" id="A0A955LW67"/>
<organism evidence="3 4">
    <name type="scientific">candidate division WWE3 bacterium</name>
    <dbReference type="NCBI Taxonomy" id="2053526"/>
    <lineage>
        <taxon>Bacteria</taxon>
        <taxon>Katanobacteria</taxon>
    </lineage>
</organism>
<proteinExistence type="inferred from homology"/>
<reference evidence="3" key="1">
    <citation type="submission" date="2020-04" db="EMBL/GenBank/DDBJ databases">
        <authorList>
            <person name="Zhang T."/>
        </authorList>
    </citation>
    <scope>NUCLEOTIDE SEQUENCE</scope>
    <source>
        <strain evidence="3">HKST-UBA02</strain>
    </source>
</reference>
<comment type="similarity">
    <text evidence="1">Belongs to the HAM1 NTPase family.</text>
</comment>
<dbReference type="Proteomes" id="UP000699691">
    <property type="component" value="Unassembled WGS sequence"/>
</dbReference>
<dbReference type="PANTHER" id="PTHR11067:SF9">
    <property type="entry name" value="INOSINE TRIPHOSPHATE PYROPHOSPHATASE"/>
    <property type="match status" value="1"/>
</dbReference>
<protein>
    <submittedName>
        <fullName evidence="3">Non-canonical purine NTP pyrophosphatase</fullName>
    </submittedName>
</protein>
<dbReference type="InterPro" id="IPR029001">
    <property type="entry name" value="ITPase-like_fam"/>
</dbReference>
<dbReference type="Pfam" id="PF01725">
    <property type="entry name" value="Ham1p_like"/>
    <property type="match status" value="1"/>
</dbReference>
<dbReference type="PANTHER" id="PTHR11067">
    <property type="entry name" value="INOSINE TRIPHOSPHATE PYROPHOSPHATASE/HAM1 PROTEIN"/>
    <property type="match status" value="1"/>
</dbReference>
<dbReference type="Gene3D" id="3.90.950.10">
    <property type="match status" value="1"/>
</dbReference>
<dbReference type="GO" id="GO:0005737">
    <property type="term" value="C:cytoplasm"/>
    <property type="evidence" value="ECO:0007669"/>
    <property type="project" value="TreeGrafter"/>
</dbReference>
<keyword evidence="2" id="KW-0378">Hydrolase</keyword>
<sequence>MSLYFITGNQDKFQEAQSIIPSLEQLDIDLPEIQSLDPYEIIKAKLESAKQEQDGEFVIEDTSLYFDGLNGLPGPFIKWFYKTVGNEGMYQMCEAFDNFAARADVLLGYTDTSGTVNYFVGSIKGTIVAPRGESGFGWDPIFLPEGSDKTFAEIKQEEKNVFSMRRIAFEKMAEYLNSDKNSE</sequence>
<gene>
    <name evidence="3" type="ORF">KC573_00640</name>
</gene>
<dbReference type="CDD" id="cd00515">
    <property type="entry name" value="HAM1"/>
    <property type="match status" value="1"/>
</dbReference>
<dbReference type="GO" id="GO:0009143">
    <property type="term" value="P:nucleoside triphosphate catabolic process"/>
    <property type="evidence" value="ECO:0007669"/>
    <property type="project" value="InterPro"/>
</dbReference>
<comment type="caution">
    <text evidence="3">The sequence shown here is derived from an EMBL/GenBank/DDBJ whole genome shotgun (WGS) entry which is preliminary data.</text>
</comment>
<reference evidence="3" key="2">
    <citation type="journal article" date="2021" name="Microbiome">
        <title>Successional dynamics and alternative stable states in a saline activated sludge microbial community over 9 years.</title>
        <authorList>
            <person name="Wang Y."/>
            <person name="Ye J."/>
            <person name="Ju F."/>
            <person name="Liu L."/>
            <person name="Boyd J.A."/>
            <person name="Deng Y."/>
            <person name="Parks D.H."/>
            <person name="Jiang X."/>
            <person name="Yin X."/>
            <person name="Woodcroft B.J."/>
            <person name="Tyson G.W."/>
            <person name="Hugenholtz P."/>
            <person name="Polz M.F."/>
            <person name="Zhang T."/>
        </authorList>
    </citation>
    <scope>NUCLEOTIDE SEQUENCE</scope>
    <source>
        <strain evidence="3">HKST-UBA02</strain>
    </source>
</reference>